<feature type="compositionally biased region" description="Low complexity" evidence="1">
    <location>
        <begin position="393"/>
        <end position="408"/>
    </location>
</feature>
<dbReference type="EMBL" id="AWSO01000321">
    <property type="protein sequence ID" value="ESK91770.1"/>
    <property type="molecule type" value="Genomic_DNA"/>
</dbReference>
<feature type="region of interest" description="Disordered" evidence="1">
    <location>
        <begin position="1"/>
        <end position="35"/>
    </location>
</feature>
<organism evidence="3 4">
    <name type="scientific">Moniliophthora roreri (strain MCA 2997)</name>
    <name type="common">Cocoa frosty pod rot fungus</name>
    <name type="synonym">Crinipellis roreri</name>
    <dbReference type="NCBI Taxonomy" id="1381753"/>
    <lineage>
        <taxon>Eukaryota</taxon>
        <taxon>Fungi</taxon>
        <taxon>Dikarya</taxon>
        <taxon>Basidiomycota</taxon>
        <taxon>Agaricomycotina</taxon>
        <taxon>Agaricomycetes</taxon>
        <taxon>Agaricomycetidae</taxon>
        <taxon>Agaricales</taxon>
        <taxon>Marasmiineae</taxon>
        <taxon>Marasmiaceae</taxon>
        <taxon>Moniliophthora</taxon>
    </lineage>
</organism>
<sequence>MHNRVKSTLRAIGSSSSSPGDPSSIQSASAPTSASFLIDHETAQLTPINHDRYRPPPLLPATNSSPAVTSLAAISSYSQQPYYNIDSQDVRSSLNSSAASSYPSTASRQGLPSHHTSSLDRGHSSYQHVSITQQPLREDSSLQHLANHYGIPSILPAPPRSKQKQSEQQPIQQPDFESLRNNYLNMLAQKPDNTVTAKGTMNPQEIEALQSVAETLLGTPSPPSHHPSPSNRGFSIASPEFQDVNSFLTSPFEASRDDFGTSPLIDTPYESFGTSPLLDTPLFDDFNTSPIDDSPFISDLNTPILQDADLDMYAYQGMPLIADAGAGMYESIQAPAPAPVEKASVLANGSIDLDNLLKLSPQNPAVDSVYPSPAMTTNESFPAPPDPAPSAPSAPSKTTGRKPTGTRRNITPASLVPYDAPTQARRYITPSATSRKEVPAVFARKRNREQAQLDDEQDELEPLPPNPTEKQQIEWKRRQNTLAARKSRKRKLEYQQNLEVELAELRVDREKWKTRAEVLRGMLARQGVVMDNWPEA</sequence>
<dbReference type="Gene3D" id="3.30.160.60">
    <property type="entry name" value="Classic Zinc Finger"/>
    <property type="match status" value="1"/>
</dbReference>
<evidence type="ECO:0000259" key="2">
    <source>
        <dbReference type="PROSITE" id="PS00036"/>
    </source>
</evidence>
<evidence type="ECO:0000256" key="1">
    <source>
        <dbReference type="SAM" id="MobiDB-lite"/>
    </source>
</evidence>
<name>V2XH04_MONRO</name>
<comment type="caution">
    <text evidence="3">The sequence shown here is derived from an EMBL/GenBank/DDBJ whole genome shotgun (WGS) entry which is preliminary data.</text>
</comment>
<evidence type="ECO:0000313" key="3">
    <source>
        <dbReference type="EMBL" id="ESK91770.1"/>
    </source>
</evidence>
<dbReference type="STRING" id="1381753.V2XH04"/>
<feature type="compositionally biased region" description="Acidic residues" evidence="1">
    <location>
        <begin position="452"/>
        <end position="461"/>
    </location>
</feature>
<dbReference type="GO" id="GO:0003700">
    <property type="term" value="F:DNA-binding transcription factor activity"/>
    <property type="evidence" value="ECO:0007669"/>
    <property type="project" value="InterPro"/>
</dbReference>
<keyword evidence="4" id="KW-1185">Reference proteome</keyword>
<protein>
    <submittedName>
        <fullName evidence="3">Cross-pathway control protein</fullName>
    </submittedName>
</protein>
<feature type="compositionally biased region" description="Low complexity" evidence="1">
    <location>
        <begin position="94"/>
        <end position="107"/>
    </location>
</feature>
<dbReference type="SMART" id="SM00338">
    <property type="entry name" value="BRLZ"/>
    <property type="match status" value="1"/>
</dbReference>
<dbReference type="InterPro" id="IPR046347">
    <property type="entry name" value="bZIP_sf"/>
</dbReference>
<feature type="region of interest" description="Disordered" evidence="1">
    <location>
        <begin position="94"/>
        <end position="133"/>
    </location>
</feature>
<dbReference type="InterPro" id="IPR004827">
    <property type="entry name" value="bZIP"/>
</dbReference>
<feature type="compositionally biased region" description="Polar residues" evidence="1">
    <location>
        <begin position="124"/>
        <end position="133"/>
    </location>
</feature>
<dbReference type="SUPFAM" id="SSF57959">
    <property type="entry name" value="Leucine zipper domain"/>
    <property type="match status" value="1"/>
</dbReference>
<feature type="domain" description="BZIP" evidence="2">
    <location>
        <begin position="476"/>
        <end position="490"/>
    </location>
</feature>
<accession>V2XH04</accession>
<dbReference type="HOGENOM" id="CLU_509116_0_0_1"/>
<feature type="region of interest" description="Disordered" evidence="1">
    <location>
        <begin position="368"/>
        <end position="475"/>
    </location>
</feature>
<proteinExistence type="predicted"/>
<reference evidence="3 4" key="1">
    <citation type="journal article" date="2014" name="BMC Genomics">
        <title>Genome and secretome analysis of the hemibiotrophic fungal pathogen, Moniliophthora roreri, which causes frosty pod rot disease of cacao: mechanisms of the biotrophic and necrotrophic phases.</title>
        <authorList>
            <person name="Meinhardt L.W."/>
            <person name="Costa G.G.L."/>
            <person name="Thomazella D.P.T."/>
            <person name="Teixeira P.J.P.L."/>
            <person name="Carazzolle M.F."/>
            <person name="Schuster S.C."/>
            <person name="Carlson J.E."/>
            <person name="Guiltinan M.J."/>
            <person name="Mieczkowski P."/>
            <person name="Farmer A."/>
            <person name="Ramaraj T."/>
            <person name="Crozier J."/>
            <person name="Davis R.E."/>
            <person name="Shao J."/>
            <person name="Melnick R.L."/>
            <person name="Pereira G.A.G."/>
            <person name="Bailey B.A."/>
        </authorList>
    </citation>
    <scope>NUCLEOTIDE SEQUENCE [LARGE SCALE GENOMIC DNA]</scope>
    <source>
        <strain evidence="3 4">MCA 2997</strain>
    </source>
</reference>
<dbReference type="Proteomes" id="UP000017559">
    <property type="component" value="Unassembled WGS sequence"/>
</dbReference>
<evidence type="ECO:0000313" key="4">
    <source>
        <dbReference type="Proteomes" id="UP000017559"/>
    </source>
</evidence>
<dbReference type="Pfam" id="PF07716">
    <property type="entry name" value="bZIP_2"/>
    <property type="match status" value="1"/>
</dbReference>
<dbReference type="PROSITE" id="PS00036">
    <property type="entry name" value="BZIP_BASIC"/>
    <property type="match status" value="1"/>
</dbReference>
<dbReference type="KEGG" id="mrr:Moror_10599"/>
<feature type="compositionally biased region" description="Pro residues" evidence="1">
    <location>
        <begin position="382"/>
        <end position="392"/>
    </location>
</feature>
<dbReference type="OrthoDB" id="2257100at2759"/>
<feature type="region of interest" description="Disordered" evidence="1">
    <location>
        <begin position="216"/>
        <end position="237"/>
    </location>
</feature>
<feature type="compositionally biased region" description="Low complexity" evidence="1">
    <location>
        <begin position="11"/>
        <end position="29"/>
    </location>
</feature>
<dbReference type="CDD" id="cd12193">
    <property type="entry name" value="bZIP_GCN4"/>
    <property type="match status" value="1"/>
</dbReference>
<gene>
    <name evidence="3" type="ORF">Moror_10599</name>
</gene>
<feature type="region of interest" description="Disordered" evidence="1">
    <location>
        <begin position="150"/>
        <end position="173"/>
    </location>
</feature>
<dbReference type="AlphaFoldDB" id="V2XH04"/>